<keyword evidence="2" id="KW-0812">Transmembrane</keyword>
<feature type="transmembrane region" description="Helical" evidence="2">
    <location>
        <begin position="370"/>
        <end position="389"/>
    </location>
</feature>
<dbReference type="EMBL" id="KQ086177">
    <property type="protein sequence ID" value="KLO06849.1"/>
    <property type="molecule type" value="Genomic_DNA"/>
</dbReference>
<sequence length="405" mass="44838">MSETPDYGFVKQQYDVQSPAGRHHHSGFAGSPSYIYRDRDDREDDDGFELDPHAELLRQLLVEVRGLREEKRKSEGGTKELAAAYAAIAVFLASIGISLLSYVQDTFSARSNEGSGPSSRPTDSAINCLLYLSVIFAVLAAVIFVVSQTMQEAGYHRTHRNDQQFGHNSGSDQEEREMDSKLQPPQRQRPCRRKLHKQERTVDTSSSSTAESGLGKLHHLHHNHHPQDQDQDQQRDLLVHRPSRTGTLSGMTIVNPSPLSSRRPTLEPIITGMSVASPHSSAVVPSSQQQQQNSTSETTDCAWDAASSHQSQRSARTTASRTSRSSRTMDLQARDGTREYDIASITLVSSLSTLFAGLLVYLWAERPHSVAIPCSVMILLSPGVVYVVLRDRVLAIVEVVRNVEV</sequence>
<feature type="compositionally biased region" description="Low complexity" evidence="1">
    <location>
        <begin position="305"/>
        <end position="328"/>
    </location>
</feature>
<reference evidence="3 4" key="1">
    <citation type="submission" date="2015-04" db="EMBL/GenBank/DDBJ databases">
        <title>Complete genome sequence of Schizopora paradoxa KUC8140, a cosmopolitan wood degrader in East Asia.</title>
        <authorList>
            <consortium name="DOE Joint Genome Institute"/>
            <person name="Min B."/>
            <person name="Park H."/>
            <person name="Jang Y."/>
            <person name="Kim J.-J."/>
            <person name="Kim K.H."/>
            <person name="Pangilinan J."/>
            <person name="Lipzen A."/>
            <person name="Riley R."/>
            <person name="Grigoriev I.V."/>
            <person name="Spatafora J.W."/>
            <person name="Choi I.-G."/>
        </authorList>
    </citation>
    <scope>NUCLEOTIDE SEQUENCE [LARGE SCALE GENOMIC DNA]</scope>
    <source>
        <strain evidence="3 4">KUC8140</strain>
    </source>
</reference>
<name>A0A0H2R4S9_9AGAM</name>
<feature type="region of interest" description="Disordered" evidence="1">
    <location>
        <begin position="277"/>
        <end position="331"/>
    </location>
</feature>
<feature type="transmembrane region" description="Helical" evidence="2">
    <location>
        <begin position="124"/>
        <end position="147"/>
    </location>
</feature>
<evidence type="ECO:0008006" key="5">
    <source>
        <dbReference type="Google" id="ProtNLM"/>
    </source>
</evidence>
<feature type="region of interest" description="Disordered" evidence="1">
    <location>
        <begin position="157"/>
        <end position="212"/>
    </location>
</feature>
<feature type="region of interest" description="Disordered" evidence="1">
    <location>
        <begin position="242"/>
        <end position="265"/>
    </location>
</feature>
<gene>
    <name evidence="3" type="ORF">SCHPADRAFT_945748</name>
</gene>
<evidence type="ECO:0000313" key="3">
    <source>
        <dbReference type="EMBL" id="KLO06849.1"/>
    </source>
</evidence>
<dbReference type="Proteomes" id="UP000053477">
    <property type="component" value="Unassembled WGS sequence"/>
</dbReference>
<feature type="compositionally biased region" description="Low complexity" evidence="1">
    <location>
        <begin position="277"/>
        <end position="296"/>
    </location>
</feature>
<organism evidence="3 4">
    <name type="scientific">Schizopora paradoxa</name>
    <dbReference type="NCBI Taxonomy" id="27342"/>
    <lineage>
        <taxon>Eukaryota</taxon>
        <taxon>Fungi</taxon>
        <taxon>Dikarya</taxon>
        <taxon>Basidiomycota</taxon>
        <taxon>Agaricomycotina</taxon>
        <taxon>Agaricomycetes</taxon>
        <taxon>Hymenochaetales</taxon>
        <taxon>Schizoporaceae</taxon>
        <taxon>Schizopora</taxon>
    </lineage>
</organism>
<keyword evidence="2" id="KW-1133">Transmembrane helix</keyword>
<feature type="transmembrane region" description="Helical" evidence="2">
    <location>
        <begin position="342"/>
        <end position="364"/>
    </location>
</feature>
<feature type="transmembrane region" description="Helical" evidence="2">
    <location>
        <begin position="81"/>
        <end position="104"/>
    </location>
</feature>
<keyword evidence="4" id="KW-1185">Reference proteome</keyword>
<evidence type="ECO:0000256" key="1">
    <source>
        <dbReference type="SAM" id="MobiDB-lite"/>
    </source>
</evidence>
<evidence type="ECO:0000256" key="2">
    <source>
        <dbReference type="SAM" id="Phobius"/>
    </source>
</evidence>
<evidence type="ECO:0000313" key="4">
    <source>
        <dbReference type="Proteomes" id="UP000053477"/>
    </source>
</evidence>
<feature type="region of interest" description="Disordered" evidence="1">
    <location>
        <begin position="18"/>
        <end position="48"/>
    </location>
</feature>
<dbReference type="InParanoid" id="A0A0H2R4S9"/>
<protein>
    <recommendedName>
        <fullName evidence="5">Transmembrane protein</fullName>
    </recommendedName>
</protein>
<keyword evidence="2" id="KW-0472">Membrane</keyword>
<feature type="compositionally biased region" description="Polar residues" evidence="1">
    <location>
        <begin position="244"/>
        <end position="263"/>
    </location>
</feature>
<accession>A0A0H2R4S9</accession>
<proteinExistence type="predicted"/>
<dbReference type="AlphaFoldDB" id="A0A0H2R4S9"/>